<feature type="domain" description="Glycosyl transferase family 28 C-terminal" evidence="1">
    <location>
        <begin position="213"/>
        <end position="324"/>
    </location>
</feature>
<dbReference type="SUPFAM" id="SSF53756">
    <property type="entry name" value="UDP-Glycosyltransferase/glycogen phosphorylase"/>
    <property type="match status" value="1"/>
</dbReference>
<proteinExistence type="predicted"/>
<dbReference type="InterPro" id="IPR007235">
    <property type="entry name" value="Glyco_trans_28_C"/>
</dbReference>
<evidence type="ECO:0000313" key="2">
    <source>
        <dbReference type="EMBL" id="AOW21178.1"/>
    </source>
</evidence>
<protein>
    <submittedName>
        <fullName evidence="2">Glycosyltransferase</fullName>
    </submittedName>
</protein>
<gene>
    <name evidence="2" type="ORF">LPB138_11025</name>
</gene>
<dbReference type="OrthoDB" id="9803241at2"/>
<dbReference type="Gene3D" id="3.40.50.2000">
    <property type="entry name" value="Glycogen Phosphorylase B"/>
    <property type="match status" value="1"/>
</dbReference>
<dbReference type="Proteomes" id="UP000176050">
    <property type="component" value="Chromosome"/>
</dbReference>
<accession>A0A1D8P9E8</accession>
<dbReference type="EMBL" id="CP017478">
    <property type="protein sequence ID" value="AOW21178.1"/>
    <property type="molecule type" value="Genomic_DNA"/>
</dbReference>
<keyword evidence="3" id="KW-1185">Reference proteome</keyword>
<name>A0A1D8P9E8_9FLAO</name>
<dbReference type="STRING" id="1850246.LPB138_11025"/>
<dbReference type="KEGG" id="lul:LPB138_11025"/>
<dbReference type="AlphaFoldDB" id="A0A1D8P9E8"/>
<reference evidence="2 3" key="1">
    <citation type="submission" date="2016-10" db="EMBL/GenBank/DDBJ databases">
        <title>Lutibacter sp. LPB0138, isolated from marine gastropod.</title>
        <authorList>
            <person name="Kim E."/>
            <person name="Yi H."/>
        </authorList>
    </citation>
    <scope>NUCLEOTIDE SEQUENCE [LARGE SCALE GENOMIC DNA]</scope>
    <source>
        <strain evidence="2 3">LPB0138</strain>
    </source>
</reference>
<dbReference type="Pfam" id="PF04101">
    <property type="entry name" value="Glyco_tran_28_C"/>
    <property type="match status" value="1"/>
</dbReference>
<sequence>MISNKNILVSPLNWGLGHASRCIPIINELIKSKFNPIIASDGDALSLLQKEFPKLESIELPSYNINYPKNGNLLKWKLILDLPSVLKVIKKEKKIVDQLVESKKLIGIISDNRFGIRSSKVPSVFITHQLNVLSGSTTFLTSKLHQKYINKFDECWIPDIDSDKNYAGVLSRSKKIKNPKFIGLLSRFRKEELVLKYDLLVLLSGVEPLRSQLEKRIISELKNYSGKVLFIKGKIENKQTKEIIKNITFYNYLLTDELQKAINQSELIIARSGYSTIMDLAVLGKKVYFIPTTGQYEQEYLAKHLKRLSIAPFAKTKNFTIKTILEVENYNGFTSYKKNDFSDLLNLFQSK</sequence>
<dbReference type="RefSeq" id="WP_070237342.1">
    <property type="nucleotide sequence ID" value="NZ_CP017478.1"/>
</dbReference>
<evidence type="ECO:0000313" key="3">
    <source>
        <dbReference type="Proteomes" id="UP000176050"/>
    </source>
</evidence>
<organism evidence="2 3">
    <name type="scientific">Urechidicola croceus</name>
    <dbReference type="NCBI Taxonomy" id="1850246"/>
    <lineage>
        <taxon>Bacteria</taxon>
        <taxon>Pseudomonadati</taxon>
        <taxon>Bacteroidota</taxon>
        <taxon>Flavobacteriia</taxon>
        <taxon>Flavobacteriales</taxon>
        <taxon>Flavobacteriaceae</taxon>
        <taxon>Urechidicola</taxon>
    </lineage>
</organism>
<evidence type="ECO:0000259" key="1">
    <source>
        <dbReference type="Pfam" id="PF04101"/>
    </source>
</evidence>
<keyword evidence="2" id="KW-0808">Transferase</keyword>
<dbReference type="GO" id="GO:0016758">
    <property type="term" value="F:hexosyltransferase activity"/>
    <property type="evidence" value="ECO:0007669"/>
    <property type="project" value="InterPro"/>
</dbReference>